<dbReference type="PANTHER" id="PTHR30336:SF4">
    <property type="entry name" value="ENVELOPE BIOGENESIS FACTOR ELYC"/>
    <property type="match status" value="1"/>
</dbReference>
<dbReference type="CDD" id="cd06259">
    <property type="entry name" value="YdcF-like"/>
    <property type="match status" value="1"/>
</dbReference>
<dbReference type="InterPro" id="IPR003848">
    <property type="entry name" value="DUF218"/>
</dbReference>
<evidence type="ECO:0000313" key="2">
    <source>
        <dbReference type="EMBL" id="MET3525054.1"/>
    </source>
</evidence>
<accession>A0ABV2EDE4</accession>
<dbReference type="InterPro" id="IPR051599">
    <property type="entry name" value="Cell_Envelope_Assoc"/>
</dbReference>
<proteinExistence type="predicted"/>
<organism evidence="2 3">
    <name type="scientific">Phenylobacterium koreense</name>
    <dbReference type="NCBI Taxonomy" id="266125"/>
    <lineage>
        <taxon>Bacteria</taxon>
        <taxon>Pseudomonadati</taxon>
        <taxon>Pseudomonadota</taxon>
        <taxon>Alphaproteobacteria</taxon>
        <taxon>Caulobacterales</taxon>
        <taxon>Caulobacteraceae</taxon>
        <taxon>Phenylobacterium</taxon>
    </lineage>
</organism>
<sequence length="171" mass="17976">MPERLIVILGAAVRPDGTASAALLRRIEGGRRLAQAYPRAQVFCSGGVGRHGPSEASIMAQRLVAGGVSSSRLVLDEASLDTLQTGLAAARFIRTNGLPGAIVCTDSYHALRTRLILAALGVPAIDGSVSAGVAQMGAFQWARMRLREVPAIPYDGVLALAKRRGLPPVRR</sequence>
<dbReference type="Gene3D" id="3.40.50.620">
    <property type="entry name" value="HUPs"/>
    <property type="match status" value="1"/>
</dbReference>
<reference evidence="2 3" key="1">
    <citation type="submission" date="2024-06" db="EMBL/GenBank/DDBJ databases">
        <title>Genomic Encyclopedia of Type Strains, Phase IV (KMG-IV): sequencing the most valuable type-strain genomes for metagenomic binning, comparative biology and taxonomic classification.</title>
        <authorList>
            <person name="Goeker M."/>
        </authorList>
    </citation>
    <scope>NUCLEOTIDE SEQUENCE [LARGE SCALE GENOMIC DNA]</scope>
    <source>
        <strain evidence="2 3">DSM 17809</strain>
    </source>
</reference>
<comment type="caution">
    <text evidence="2">The sequence shown here is derived from an EMBL/GenBank/DDBJ whole genome shotgun (WGS) entry which is preliminary data.</text>
</comment>
<protein>
    <submittedName>
        <fullName evidence="2">Uncharacterized SAM-binding protein YcdF (DUF218 family)</fullName>
    </submittedName>
</protein>
<name>A0ABV2EDE4_9CAUL</name>
<dbReference type="EMBL" id="JBEPLU010000001">
    <property type="protein sequence ID" value="MET3525054.1"/>
    <property type="molecule type" value="Genomic_DNA"/>
</dbReference>
<dbReference type="RefSeq" id="WP_331932758.1">
    <property type="nucleotide sequence ID" value="NZ_JBEPLU010000001.1"/>
</dbReference>
<dbReference type="Pfam" id="PF02698">
    <property type="entry name" value="DUF218"/>
    <property type="match status" value="1"/>
</dbReference>
<evidence type="ECO:0000313" key="3">
    <source>
        <dbReference type="Proteomes" id="UP001549110"/>
    </source>
</evidence>
<dbReference type="InterPro" id="IPR014729">
    <property type="entry name" value="Rossmann-like_a/b/a_fold"/>
</dbReference>
<gene>
    <name evidence="2" type="ORF">ABID41_000149</name>
</gene>
<feature type="domain" description="DUF218" evidence="1">
    <location>
        <begin position="5"/>
        <end position="126"/>
    </location>
</feature>
<dbReference type="Proteomes" id="UP001549110">
    <property type="component" value="Unassembled WGS sequence"/>
</dbReference>
<dbReference type="PANTHER" id="PTHR30336">
    <property type="entry name" value="INNER MEMBRANE PROTEIN, PROBABLE PERMEASE"/>
    <property type="match status" value="1"/>
</dbReference>
<evidence type="ECO:0000259" key="1">
    <source>
        <dbReference type="Pfam" id="PF02698"/>
    </source>
</evidence>
<keyword evidence="3" id="KW-1185">Reference proteome</keyword>